<keyword evidence="9" id="KW-1185">Reference proteome</keyword>
<keyword evidence="3 6" id="KW-0547">Nucleotide-binding</keyword>
<protein>
    <submittedName>
        <fullName evidence="8">Serine/threonine-protein kinase</fullName>
    </submittedName>
</protein>
<dbReference type="PANTHER" id="PTHR44019">
    <property type="entry name" value="WD REPEAT-CONTAINING PROTEIN 55"/>
    <property type="match status" value="1"/>
</dbReference>
<dbReference type="SUPFAM" id="SSF50978">
    <property type="entry name" value="WD40 repeat-like"/>
    <property type="match status" value="1"/>
</dbReference>
<feature type="repeat" description="WD" evidence="5">
    <location>
        <begin position="543"/>
        <end position="575"/>
    </location>
</feature>
<dbReference type="InterPro" id="IPR011009">
    <property type="entry name" value="Kinase-like_dom_sf"/>
</dbReference>
<dbReference type="PANTHER" id="PTHR44019:SF8">
    <property type="entry name" value="POC1 CENTRIOLAR PROTEIN HOMOLOG"/>
    <property type="match status" value="1"/>
</dbReference>
<dbReference type="Pfam" id="PF00400">
    <property type="entry name" value="WD40"/>
    <property type="match status" value="5"/>
</dbReference>
<dbReference type="InterPro" id="IPR050505">
    <property type="entry name" value="WDR55/POC1"/>
</dbReference>
<name>A0ABN2XVA8_9ACTN</name>
<dbReference type="CDD" id="cd14014">
    <property type="entry name" value="STKc_PknB_like"/>
    <property type="match status" value="1"/>
</dbReference>
<dbReference type="PROSITE" id="PS50082">
    <property type="entry name" value="WD_REPEATS_2"/>
    <property type="match status" value="3"/>
</dbReference>
<feature type="binding site" evidence="6">
    <location>
        <position position="43"/>
    </location>
    <ligand>
        <name>ATP</name>
        <dbReference type="ChEBI" id="CHEBI:30616"/>
    </ligand>
</feature>
<dbReference type="PROSITE" id="PS50294">
    <property type="entry name" value="WD_REPEATS_REGION"/>
    <property type="match status" value="1"/>
</dbReference>
<keyword evidence="1 5" id="KW-0853">WD repeat</keyword>
<keyword evidence="8" id="KW-0418">Kinase</keyword>
<evidence type="ECO:0000313" key="9">
    <source>
        <dbReference type="Proteomes" id="UP001501020"/>
    </source>
</evidence>
<feature type="domain" description="Protein kinase" evidence="7">
    <location>
        <begin position="15"/>
        <end position="272"/>
    </location>
</feature>
<evidence type="ECO:0000313" key="8">
    <source>
        <dbReference type="EMBL" id="GAA2118337.1"/>
    </source>
</evidence>
<dbReference type="RefSeq" id="WP_344260130.1">
    <property type="nucleotide sequence ID" value="NZ_BAAAMR010000001.1"/>
</dbReference>
<sequence>MDPLQPGDPQRVGSYRLLGRLGGGGMGQVFTGRSPGGRLVAVKIVRPELADAPDFRRRFAQEVAAARRVGGFYTAQVVDADPDGDPPWLVTAFVPGPSLHQAVGAHGPLPVDAVRVLGAGLAEGLAAIHGAGLVHRDLKPGNIILAADGPRVIDFGIARALDAAHTSTAVLGTPGFMSPEQARGLHVGPPSDVFALGSVLTYAATGTSPFNTGPAGAIVYRIVHDEPDLTGLPADLADLVTACLAKDPEPRPGLAEILDRLAAPPETARTWLPAPVTEMITAFDPRLPEPTGDATRAARPTRRKFVLAGLGVVAAGAVPAALLLRPSDASETPVTLPHKHRKVRSIAFSPDGALLTGVGNDGTVSLWNVASRTQARVFTHRVVNPFDKPPSAAFPADFRTTLSAAFGPDGRTLVIGNGDGTVSLRNITTGALTELPYIDPVRWDRSLSAVAIDRTGRTVASTFDLPTVRLWDAASGKHRANLATGEKYWVGALAFSPSGDVLATASGNVLPGNTTTDGLLQLWDASAHTRIATLAHTNSDEHSLAFDPGGRTLANLCTDGTLTLWDVASRAPMTTLTGSGSGVTCIGSGGKGLLAAGSKDGTVTVWDLSTRKKFAAVDTDDEITCVALSPDGRTVAAGGAHLTLWTRT</sequence>
<evidence type="ECO:0000256" key="5">
    <source>
        <dbReference type="PROSITE-ProRule" id="PRU00221"/>
    </source>
</evidence>
<dbReference type="PROSITE" id="PS00678">
    <property type="entry name" value="WD_REPEATS_1"/>
    <property type="match status" value="2"/>
</dbReference>
<keyword evidence="8" id="KW-0808">Transferase</keyword>
<reference evidence="8 9" key="1">
    <citation type="journal article" date="2019" name="Int. J. Syst. Evol. Microbiol.">
        <title>The Global Catalogue of Microorganisms (GCM) 10K type strain sequencing project: providing services to taxonomists for standard genome sequencing and annotation.</title>
        <authorList>
            <consortium name="The Broad Institute Genomics Platform"/>
            <consortium name="The Broad Institute Genome Sequencing Center for Infectious Disease"/>
            <person name="Wu L."/>
            <person name="Ma J."/>
        </authorList>
    </citation>
    <scope>NUCLEOTIDE SEQUENCE [LARGE SCALE GENOMIC DNA]</scope>
    <source>
        <strain evidence="8 9">JCM 13850</strain>
    </source>
</reference>
<dbReference type="SMART" id="SM00220">
    <property type="entry name" value="S_TKc"/>
    <property type="match status" value="1"/>
</dbReference>
<dbReference type="InterPro" id="IPR000719">
    <property type="entry name" value="Prot_kinase_dom"/>
</dbReference>
<evidence type="ECO:0000256" key="4">
    <source>
        <dbReference type="ARBA" id="ARBA00022840"/>
    </source>
</evidence>
<dbReference type="CDD" id="cd00200">
    <property type="entry name" value="WD40"/>
    <property type="match status" value="1"/>
</dbReference>
<feature type="repeat" description="WD" evidence="5">
    <location>
        <begin position="336"/>
        <end position="377"/>
    </location>
</feature>
<dbReference type="EMBL" id="BAAAMR010000001">
    <property type="protein sequence ID" value="GAA2118337.1"/>
    <property type="molecule type" value="Genomic_DNA"/>
</dbReference>
<dbReference type="Gene3D" id="2.130.10.10">
    <property type="entry name" value="YVTN repeat-like/Quinoprotein amine dehydrogenase"/>
    <property type="match status" value="3"/>
</dbReference>
<keyword evidence="4 6" id="KW-0067">ATP-binding</keyword>
<organism evidence="8 9">
    <name type="scientific">Actinomadura napierensis</name>
    <dbReference type="NCBI Taxonomy" id="267854"/>
    <lineage>
        <taxon>Bacteria</taxon>
        <taxon>Bacillati</taxon>
        <taxon>Actinomycetota</taxon>
        <taxon>Actinomycetes</taxon>
        <taxon>Streptosporangiales</taxon>
        <taxon>Thermomonosporaceae</taxon>
        <taxon>Actinomadura</taxon>
    </lineage>
</organism>
<evidence type="ECO:0000256" key="1">
    <source>
        <dbReference type="ARBA" id="ARBA00022574"/>
    </source>
</evidence>
<dbReference type="InterPro" id="IPR017441">
    <property type="entry name" value="Protein_kinase_ATP_BS"/>
</dbReference>
<dbReference type="PROSITE" id="PS00107">
    <property type="entry name" value="PROTEIN_KINASE_ATP"/>
    <property type="match status" value="1"/>
</dbReference>
<keyword evidence="2" id="KW-0677">Repeat</keyword>
<gene>
    <name evidence="8" type="ORF">GCM10009727_01290</name>
</gene>
<dbReference type="InterPro" id="IPR036322">
    <property type="entry name" value="WD40_repeat_dom_sf"/>
</dbReference>
<evidence type="ECO:0000256" key="2">
    <source>
        <dbReference type="ARBA" id="ARBA00022737"/>
    </source>
</evidence>
<dbReference type="Gene3D" id="3.30.200.20">
    <property type="entry name" value="Phosphorylase Kinase, domain 1"/>
    <property type="match status" value="1"/>
</dbReference>
<dbReference type="InterPro" id="IPR008271">
    <property type="entry name" value="Ser/Thr_kinase_AS"/>
</dbReference>
<dbReference type="PROSITE" id="PS50011">
    <property type="entry name" value="PROTEIN_KINASE_DOM"/>
    <property type="match status" value="1"/>
</dbReference>
<evidence type="ECO:0000259" key="7">
    <source>
        <dbReference type="PROSITE" id="PS50011"/>
    </source>
</evidence>
<dbReference type="SMART" id="SM00320">
    <property type="entry name" value="WD40"/>
    <property type="match status" value="7"/>
</dbReference>
<comment type="caution">
    <text evidence="8">The sequence shown here is derived from an EMBL/GenBank/DDBJ whole genome shotgun (WGS) entry which is preliminary data.</text>
</comment>
<dbReference type="InterPro" id="IPR001680">
    <property type="entry name" value="WD40_rpt"/>
</dbReference>
<dbReference type="Proteomes" id="UP001501020">
    <property type="component" value="Unassembled WGS sequence"/>
</dbReference>
<dbReference type="InterPro" id="IPR015943">
    <property type="entry name" value="WD40/YVTN_repeat-like_dom_sf"/>
</dbReference>
<dbReference type="PROSITE" id="PS00108">
    <property type="entry name" value="PROTEIN_KINASE_ST"/>
    <property type="match status" value="1"/>
</dbReference>
<feature type="repeat" description="WD" evidence="5">
    <location>
        <begin position="593"/>
        <end position="616"/>
    </location>
</feature>
<dbReference type="Gene3D" id="1.10.510.10">
    <property type="entry name" value="Transferase(Phosphotransferase) domain 1"/>
    <property type="match status" value="1"/>
</dbReference>
<evidence type="ECO:0000256" key="6">
    <source>
        <dbReference type="PROSITE-ProRule" id="PRU10141"/>
    </source>
</evidence>
<evidence type="ECO:0000256" key="3">
    <source>
        <dbReference type="ARBA" id="ARBA00022741"/>
    </source>
</evidence>
<dbReference type="InterPro" id="IPR019775">
    <property type="entry name" value="WD40_repeat_CS"/>
</dbReference>
<dbReference type="GO" id="GO:0016301">
    <property type="term" value="F:kinase activity"/>
    <property type="evidence" value="ECO:0007669"/>
    <property type="project" value="UniProtKB-KW"/>
</dbReference>
<proteinExistence type="predicted"/>
<accession>A0ABN2XVA8</accession>
<dbReference type="SUPFAM" id="SSF56112">
    <property type="entry name" value="Protein kinase-like (PK-like)"/>
    <property type="match status" value="1"/>
</dbReference>
<dbReference type="Pfam" id="PF00069">
    <property type="entry name" value="Pkinase"/>
    <property type="match status" value="1"/>
</dbReference>